<gene>
    <name evidence="1" type="ORF">A0H81_11066</name>
</gene>
<proteinExistence type="predicted"/>
<sequence>MEGVVVGGARAARGSCESQVALSSTPIGEHIARWLVTHLITCFGAKTLQSRRNHSGNTLRLLSWHVTSPQIASLVLSNALGPLSICQGDRGNNLAEA</sequence>
<evidence type="ECO:0000313" key="1">
    <source>
        <dbReference type="EMBL" id="OBZ68705.1"/>
    </source>
</evidence>
<organism evidence="1 2">
    <name type="scientific">Grifola frondosa</name>
    <name type="common">Maitake</name>
    <name type="synonym">Polyporus frondosus</name>
    <dbReference type="NCBI Taxonomy" id="5627"/>
    <lineage>
        <taxon>Eukaryota</taxon>
        <taxon>Fungi</taxon>
        <taxon>Dikarya</taxon>
        <taxon>Basidiomycota</taxon>
        <taxon>Agaricomycotina</taxon>
        <taxon>Agaricomycetes</taxon>
        <taxon>Polyporales</taxon>
        <taxon>Grifolaceae</taxon>
        <taxon>Grifola</taxon>
    </lineage>
</organism>
<comment type="caution">
    <text evidence="1">The sequence shown here is derived from an EMBL/GenBank/DDBJ whole genome shotgun (WGS) entry which is preliminary data.</text>
</comment>
<dbReference type="Proteomes" id="UP000092993">
    <property type="component" value="Unassembled WGS sequence"/>
</dbReference>
<accession>A0A1C7LVB8</accession>
<evidence type="ECO:0000313" key="2">
    <source>
        <dbReference type="Proteomes" id="UP000092993"/>
    </source>
</evidence>
<keyword evidence="2" id="KW-1185">Reference proteome</keyword>
<protein>
    <submittedName>
        <fullName evidence="1">Uncharacterized protein</fullName>
    </submittedName>
</protein>
<name>A0A1C7LVB8_GRIFR</name>
<dbReference type="EMBL" id="LUGG01000019">
    <property type="protein sequence ID" value="OBZ68705.1"/>
    <property type="molecule type" value="Genomic_DNA"/>
</dbReference>
<reference evidence="1 2" key="1">
    <citation type="submission" date="2016-03" db="EMBL/GenBank/DDBJ databases">
        <title>Whole genome sequencing of Grifola frondosa 9006-11.</title>
        <authorList>
            <person name="Min B."/>
            <person name="Park H."/>
            <person name="Kim J.-G."/>
            <person name="Cho H."/>
            <person name="Oh Y.-L."/>
            <person name="Kong W.-S."/>
            <person name="Choi I.-G."/>
        </authorList>
    </citation>
    <scope>NUCLEOTIDE SEQUENCE [LARGE SCALE GENOMIC DNA]</scope>
    <source>
        <strain evidence="1 2">9006-11</strain>
    </source>
</reference>
<dbReference type="AlphaFoldDB" id="A0A1C7LVB8"/>